<gene>
    <name evidence="1" type="ORF">CEXT_404961</name>
</gene>
<evidence type="ECO:0000313" key="1">
    <source>
        <dbReference type="EMBL" id="GIX87428.1"/>
    </source>
</evidence>
<comment type="caution">
    <text evidence="1">The sequence shown here is derived from an EMBL/GenBank/DDBJ whole genome shotgun (WGS) entry which is preliminary data.</text>
</comment>
<dbReference type="Proteomes" id="UP001054945">
    <property type="component" value="Unassembled WGS sequence"/>
</dbReference>
<accession>A0AAV4NSS0</accession>
<sequence length="188" mass="22032">MEQDLIDDVEWPLKRLTKLILSSYVTLNLNYICGPFFEYENSIRKETTTHAHINGRRFSPISFPQIPTDIHDFSSFLFPCLNSFLPTFPFPSPHHTRHFVFLLHGISDSGFELCSRNFLLTLLGFRPAVSGEPPTQTFENKKKKILLKNPEKPETISGFVRKFEKVRFREQTCWPKNFGRKTRAFDFQ</sequence>
<protein>
    <submittedName>
        <fullName evidence="1">Uncharacterized protein</fullName>
    </submittedName>
</protein>
<reference evidence="1 2" key="1">
    <citation type="submission" date="2021-06" db="EMBL/GenBank/DDBJ databases">
        <title>Caerostris extrusa draft genome.</title>
        <authorList>
            <person name="Kono N."/>
            <person name="Arakawa K."/>
        </authorList>
    </citation>
    <scope>NUCLEOTIDE SEQUENCE [LARGE SCALE GENOMIC DNA]</scope>
</reference>
<dbReference type="EMBL" id="BPLR01003679">
    <property type="protein sequence ID" value="GIX87428.1"/>
    <property type="molecule type" value="Genomic_DNA"/>
</dbReference>
<evidence type="ECO:0000313" key="2">
    <source>
        <dbReference type="Proteomes" id="UP001054945"/>
    </source>
</evidence>
<proteinExistence type="predicted"/>
<organism evidence="1 2">
    <name type="scientific">Caerostris extrusa</name>
    <name type="common">Bark spider</name>
    <name type="synonym">Caerostris bankana</name>
    <dbReference type="NCBI Taxonomy" id="172846"/>
    <lineage>
        <taxon>Eukaryota</taxon>
        <taxon>Metazoa</taxon>
        <taxon>Ecdysozoa</taxon>
        <taxon>Arthropoda</taxon>
        <taxon>Chelicerata</taxon>
        <taxon>Arachnida</taxon>
        <taxon>Araneae</taxon>
        <taxon>Araneomorphae</taxon>
        <taxon>Entelegynae</taxon>
        <taxon>Araneoidea</taxon>
        <taxon>Araneidae</taxon>
        <taxon>Caerostris</taxon>
    </lineage>
</organism>
<dbReference type="AlphaFoldDB" id="A0AAV4NSS0"/>
<name>A0AAV4NSS0_CAEEX</name>
<keyword evidence="2" id="KW-1185">Reference proteome</keyword>